<dbReference type="OrthoDB" id="9776552at2"/>
<keyword evidence="1" id="KW-1133">Transmembrane helix</keyword>
<keyword evidence="1" id="KW-0812">Transmembrane</keyword>
<evidence type="ECO:0000259" key="2">
    <source>
        <dbReference type="Pfam" id="PF06580"/>
    </source>
</evidence>
<keyword evidence="3" id="KW-0808">Transferase</keyword>
<dbReference type="InterPro" id="IPR010559">
    <property type="entry name" value="Sig_transdc_His_kin_internal"/>
</dbReference>
<keyword evidence="4" id="KW-1185">Reference proteome</keyword>
<dbReference type="Proteomes" id="UP000272238">
    <property type="component" value="Unassembled WGS sequence"/>
</dbReference>
<dbReference type="Pfam" id="PF06580">
    <property type="entry name" value="His_kinase"/>
    <property type="match status" value="1"/>
</dbReference>
<dbReference type="GO" id="GO:0016020">
    <property type="term" value="C:membrane"/>
    <property type="evidence" value="ECO:0007669"/>
    <property type="project" value="InterPro"/>
</dbReference>
<keyword evidence="1" id="KW-0472">Membrane</keyword>
<organism evidence="3 4">
    <name type="scientific">Ureibacillus endophyticus</name>
    <dbReference type="NCBI Taxonomy" id="1978490"/>
    <lineage>
        <taxon>Bacteria</taxon>
        <taxon>Bacillati</taxon>
        <taxon>Bacillota</taxon>
        <taxon>Bacilli</taxon>
        <taxon>Bacillales</taxon>
        <taxon>Caryophanaceae</taxon>
        <taxon>Ureibacillus</taxon>
    </lineage>
</organism>
<dbReference type="EMBL" id="RBZN01000011">
    <property type="protein sequence ID" value="RKQ17997.1"/>
    <property type="molecule type" value="Genomic_DNA"/>
</dbReference>
<feature type="transmembrane region" description="Helical" evidence="1">
    <location>
        <begin position="12"/>
        <end position="31"/>
    </location>
</feature>
<comment type="caution">
    <text evidence="3">The sequence shown here is derived from an EMBL/GenBank/DDBJ whole genome shotgun (WGS) entry which is preliminary data.</text>
</comment>
<accession>A0A494Z7K7</accession>
<gene>
    <name evidence="3" type="ORF">D8M03_06345</name>
</gene>
<evidence type="ECO:0000313" key="3">
    <source>
        <dbReference type="EMBL" id="RKQ17997.1"/>
    </source>
</evidence>
<keyword evidence="3" id="KW-0418">Kinase</keyword>
<name>A0A494Z7K7_9BACL</name>
<reference evidence="3 4" key="1">
    <citation type="journal article" date="2016" name="Antonie Van Leeuwenhoek">
        <title>Lysinibacillus endophyticus sp. nov., an indole-3-acetic acid producing endophytic bacterium isolated from corn root (Zea mays cv. Xinken-5).</title>
        <authorList>
            <person name="Yu J."/>
            <person name="Guan X."/>
            <person name="Liu C."/>
            <person name="Xiang W."/>
            <person name="Yu Z."/>
            <person name="Liu X."/>
            <person name="Wang G."/>
        </authorList>
    </citation>
    <scope>NUCLEOTIDE SEQUENCE [LARGE SCALE GENOMIC DNA]</scope>
    <source>
        <strain evidence="3 4">DSM 100506</strain>
    </source>
</reference>
<feature type="domain" description="Signal transduction histidine kinase internal region" evidence="2">
    <location>
        <begin position="47"/>
        <end position="78"/>
    </location>
</feature>
<evidence type="ECO:0000256" key="1">
    <source>
        <dbReference type="SAM" id="Phobius"/>
    </source>
</evidence>
<proteinExistence type="predicted"/>
<dbReference type="AlphaFoldDB" id="A0A494Z7K7"/>
<evidence type="ECO:0000313" key="4">
    <source>
        <dbReference type="Proteomes" id="UP000272238"/>
    </source>
</evidence>
<dbReference type="GO" id="GO:0000155">
    <property type="term" value="F:phosphorelay sensor kinase activity"/>
    <property type="evidence" value="ECO:0007669"/>
    <property type="project" value="InterPro"/>
</dbReference>
<sequence length="79" mass="8946">MGYIQSLRLGFYNVLLYGIALAILLSIQVNLSYKKNDYLSNELDVTEQAYLVAQIKPHFFFNTLTSVMSLCYTDGKKAA</sequence>
<protein>
    <submittedName>
        <fullName evidence="3">Histidine kinase</fullName>
    </submittedName>
</protein>